<feature type="transmembrane region" description="Helical" evidence="1">
    <location>
        <begin position="452"/>
        <end position="475"/>
    </location>
</feature>
<feature type="transmembrane region" description="Helical" evidence="1">
    <location>
        <begin position="424"/>
        <end position="446"/>
    </location>
</feature>
<keyword evidence="3" id="KW-1185">Reference proteome</keyword>
<dbReference type="SUPFAM" id="SSF82714">
    <property type="entry name" value="Multidrug efflux transporter AcrB TolC docking domain, DN and DC subdomains"/>
    <property type="match status" value="2"/>
</dbReference>
<dbReference type="EMBL" id="QFWT01000002">
    <property type="protein sequence ID" value="PWI34305.1"/>
    <property type="molecule type" value="Genomic_DNA"/>
</dbReference>
<dbReference type="PRINTS" id="PR00702">
    <property type="entry name" value="ACRIFLAVINRP"/>
</dbReference>
<dbReference type="AlphaFoldDB" id="A0A2U3BC39"/>
<proteinExistence type="predicted"/>
<dbReference type="Gene3D" id="3.30.70.1430">
    <property type="entry name" value="Multidrug efflux transporter AcrB pore domain"/>
    <property type="match status" value="2"/>
</dbReference>
<feature type="transmembrane region" description="Helical" evidence="1">
    <location>
        <begin position="353"/>
        <end position="373"/>
    </location>
</feature>
<reference evidence="2 3" key="1">
    <citation type="submission" date="2018-05" db="EMBL/GenBank/DDBJ databases">
        <title>Vibrio limimaris sp. nov., isolated from marine sediment.</title>
        <authorList>
            <person name="Li C.-M."/>
        </authorList>
    </citation>
    <scope>NUCLEOTIDE SEQUENCE [LARGE SCALE GENOMIC DNA]</scope>
    <source>
        <strain evidence="2 3">E4404</strain>
    </source>
</reference>
<feature type="transmembrane region" description="Helical" evidence="1">
    <location>
        <begin position="327"/>
        <end position="346"/>
    </location>
</feature>
<dbReference type="Gene3D" id="3.30.70.1440">
    <property type="entry name" value="Multidrug efflux transporter AcrB pore domain"/>
    <property type="match status" value="1"/>
</dbReference>
<feature type="transmembrane region" description="Helical" evidence="1">
    <location>
        <begin position="895"/>
        <end position="915"/>
    </location>
</feature>
<dbReference type="Proteomes" id="UP000245362">
    <property type="component" value="Unassembled WGS sequence"/>
</dbReference>
<dbReference type="InterPro" id="IPR001036">
    <property type="entry name" value="Acrflvin-R"/>
</dbReference>
<dbReference type="PANTHER" id="PTHR32063">
    <property type="match status" value="1"/>
</dbReference>
<keyword evidence="1" id="KW-0472">Membrane</keyword>
<feature type="transmembrane region" description="Helical" evidence="1">
    <location>
        <begin position="869"/>
        <end position="888"/>
    </location>
</feature>
<keyword evidence="1" id="KW-0812">Transmembrane</keyword>
<evidence type="ECO:0000313" key="2">
    <source>
        <dbReference type="EMBL" id="PWI34305.1"/>
    </source>
</evidence>
<dbReference type="SUPFAM" id="SSF82866">
    <property type="entry name" value="Multidrug efflux transporter AcrB transmembrane domain"/>
    <property type="match status" value="2"/>
</dbReference>
<sequence>MISYFIRHKTVANVLMIAILLLGLFAVPKLQKDTFPVTPTKDIEIKVSYPGATPGEVASEVCPLLEDAVDQLSGIKEFTCDARENSAIGNAEIAPGEDIDLLTTDIQQQVNAINDFPDKVEQTSVTKLDRIASVASVAITGNMSPADLYQYAKQVKQRFKSNPLIAQVTIDGFSDQELEVRISDRTLKQYGLSISDLTRLIEQQSISQAAGVLTGEQEAISVRFDTLGDNVRELKNIVVKTSDQGSQLKLGDIARVTQQFTLDEDAILFNGQRAALLQVSKTYFQDSLKVKDAILKQLEKEQQIAPEGVSLHISQDVSINIKERLRILTSNGLQGLLLAFLVMWVFFNIRFSFWVTMGLPVSFLGSVFAMYMLGYTINMMTMVGMIVAIGLLMDDSLIIAENIAAKRQSGLSAIDSAIQGTKQVLPGVIASFATTMMVIGPLMFLSGKMGEVLRYIPIILLITLLVSLFEAFLILPAHLSHSHSHSHSHQNTAPNPLRSRFIRGFEAVRNRVIVPVASKTVKTPYLSIGILLMLVLAVTASIPAGLLKFKAMPALESDTLQARVLLPQGTLLSRTEEVVAKITAALDEINTEYAADYPDSPPLINSQTIMYNTNVDAKESGPHLATVSADLLPAQFRQVSIKKLVQEWKKKTGPVADVIALKFTDKERGIAGNGIDIRIQGADLKTLKTVSRSLQKWLKNFDGVFNLSDDLRYGRSEIHVRLRDEAGVMGVSAAQVAQTLRSAIRGSTDLTVFQNGDVVDISVRLDEFTHQGSIQGLNDLAVTASNGRLVPLSSVADFEQRLAFSRINRVNGLNTVTVQGNINTTVANARDIMQTFYQDFVPNSKQRFPDVSFVSQGQDKESADTGTSLLTFFALGIIGIYLILTFLFQSYSQPFAVLLAIPMAWIGVVLGHLGLGLDLTIPSLVGFATLAGIVVNDNILLVHFIKEHVAQGSSLLKACTDAVHDRFRAIFITSLTTFAGLLPLLTETSTQAQFLIPLVASIAFGLISATLLASIVVPCMFMILDDLGINRLPQQEKHLKSETS</sequence>
<gene>
    <name evidence="2" type="ORF">DI392_04115</name>
</gene>
<keyword evidence="1" id="KW-1133">Transmembrane helix</keyword>
<organism evidence="2 3">
    <name type="scientific">Vibrio albus</name>
    <dbReference type="NCBI Taxonomy" id="2200953"/>
    <lineage>
        <taxon>Bacteria</taxon>
        <taxon>Pseudomonadati</taxon>
        <taxon>Pseudomonadota</taxon>
        <taxon>Gammaproteobacteria</taxon>
        <taxon>Vibrionales</taxon>
        <taxon>Vibrionaceae</taxon>
        <taxon>Vibrio</taxon>
    </lineage>
</organism>
<dbReference type="InterPro" id="IPR027463">
    <property type="entry name" value="AcrB_DN_DC_subdom"/>
</dbReference>
<dbReference type="Gene3D" id="1.20.1640.10">
    <property type="entry name" value="Multidrug efflux transporter AcrB transmembrane domain"/>
    <property type="match status" value="2"/>
</dbReference>
<dbReference type="PANTHER" id="PTHR32063:SF33">
    <property type="entry name" value="RND SUPERFAMILY EFFLUX PUMP PERMEASE COMPONENT"/>
    <property type="match status" value="1"/>
</dbReference>
<feature type="transmembrane region" description="Helical" evidence="1">
    <location>
        <begin position="525"/>
        <end position="547"/>
    </location>
</feature>
<dbReference type="GO" id="GO:0042910">
    <property type="term" value="F:xenobiotic transmembrane transporter activity"/>
    <property type="evidence" value="ECO:0007669"/>
    <property type="project" value="TreeGrafter"/>
</dbReference>
<dbReference type="SUPFAM" id="SSF82693">
    <property type="entry name" value="Multidrug efflux transporter AcrB pore domain, PN1, PN2, PC1 and PC2 subdomains"/>
    <property type="match status" value="2"/>
</dbReference>
<dbReference type="Gene3D" id="3.30.2090.10">
    <property type="entry name" value="Multidrug efflux transporter AcrB TolC docking domain, DN and DC subdomains"/>
    <property type="match status" value="2"/>
</dbReference>
<dbReference type="Pfam" id="PF00873">
    <property type="entry name" value="ACR_tran"/>
    <property type="match status" value="1"/>
</dbReference>
<dbReference type="GO" id="GO:0005886">
    <property type="term" value="C:plasma membrane"/>
    <property type="evidence" value="ECO:0007669"/>
    <property type="project" value="TreeGrafter"/>
</dbReference>
<dbReference type="Gene3D" id="3.30.70.1320">
    <property type="entry name" value="Multidrug efflux transporter AcrB pore domain like"/>
    <property type="match status" value="1"/>
</dbReference>
<evidence type="ECO:0000256" key="1">
    <source>
        <dbReference type="SAM" id="Phobius"/>
    </source>
</evidence>
<feature type="transmembrane region" description="Helical" evidence="1">
    <location>
        <begin position="998"/>
        <end position="1024"/>
    </location>
</feature>
<feature type="transmembrane region" description="Helical" evidence="1">
    <location>
        <begin position="921"/>
        <end position="945"/>
    </location>
</feature>
<name>A0A2U3BC39_9VIBR</name>
<comment type="caution">
    <text evidence="2">The sequence shown here is derived from an EMBL/GenBank/DDBJ whole genome shotgun (WGS) entry which is preliminary data.</text>
</comment>
<feature type="transmembrane region" description="Helical" evidence="1">
    <location>
        <begin position="966"/>
        <end position="986"/>
    </location>
</feature>
<accession>A0A2U3BC39</accession>
<dbReference type="OrthoDB" id="5287122at2"/>
<evidence type="ECO:0000313" key="3">
    <source>
        <dbReference type="Proteomes" id="UP000245362"/>
    </source>
</evidence>
<feature type="transmembrane region" description="Helical" evidence="1">
    <location>
        <begin position="379"/>
        <end position="403"/>
    </location>
</feature>
<protein>
    <submittedName>
        <fullName evidence="2">AcrB/AcrD/AcrF family protein</fullName>
    </submittedName>
</protein>
<dbReference type="RefSeq" id="WP_109318643.1">
    <property type="nucleotide sequence ID" value="NZ_QFWT01000002.1"/>
</dbReference>